<dbReference type="Proteomes" id="UP001148629">
    <property type="component" value="Unassembled WGS sequence"/>
</dbReference>
<dbReference type="EMBL" id="JANRMS010003582">
    <property type="protein sequence ID" value="KAJ3517309.1"/>
    <property type="molecule type" value="Genomic_DNA"/>
</dbReference>
<comment type="caution">
    <text evidence="1">The sequence shown here is derived from an EMBL/GenBank/DDBJ whole genome shotgun (WGS) entry which is preliminary data.</text>
</comment>
<evidence type="ECO:0000313" key="1">
    <source>
        <dbReference type="EMBL" id="KAJ3517309.1"/>
    </source>
</evidence>
<proteinExistence type="predicted"/>
<sequence length="123" mass="13213">MVSTTLAADITSDNPNPSSWGSPLAKFNSGSGCNFDDHFKQHNLIFDTTFCGDWAGDDEVWNSNPETAALGSCEDYVASNPEAFQEAYWLVNSIKVFGQYGNGSGDGYGNSTKRAVVAKPFLA</sequence>
<evidence type="ECO:0000313" key="2">
    <source>
        <dbReference type="Proteomes" id="UP001148629"/>
    </source>
</evidence>
<gene>
    <name evidence="1" type="ORF">NM208_g14720</name>
</gene>
<protein>
    <submittedName>
        <fullName evidence="1">Uncharacterized protein</fullName>
    </submittedName>
</protein>
<keyword evidence="2" id="KW-1185">Reference proteome</keyword>
<name>A0ACC1RJA3_9HYPO</name>
<reference evidence="1" key="1">
    <citation type="submission" date="2022-08" db="EMBL/GenBank/DDBJ databases">
        <title>Genome Sequence of Fusarium decemcellulare.</title>
        <authorList>
            <person name="Buettner E."/>
        </authorList>
    </citation>
    <scope>NUCLEOTIDE SEQUENCE</scope>
    <source>
        <strain evidence="1">Babe19</strain>
    </source>
</reference>
<accession>A0ACC1RJA3</accession>
<organism evidence="1 2">
    <name type="scientific">Fusarium decemcellulare</name>
    <dbReference type="NCBI Taxonomy" id="57161"/>
    <lineage>
        <taxon>Eukaryota</taxon>
        <taxon>Fungi</taxon>
        <taxon>Dikarya</taxon>
        <taxon>Ascomycota</taxon>
        <taxon>Pezizomycotina</taxon>
        <taxon>Sordariomycetes</taxon>
        <taxon>Hypocreomycetidae</taxon>
        <taxon>Hypocreales</taxon>
        <taxon>Nectriaceae</taxon>
        <taxon>Fusarium</taxon>
        <taxon>Fusarium decemcellulare species complex</taxon>
    </lineage>
</organism>